<proteinExistence type="predicted"/>
<dbReference type="RefSeq" id="WP_218150016.1">
    <property type="nucleotide sequence ID" value="NZ_FOYD01000004.1"/>
</dbReference>
<dbReference type="AlphaFoldDB" id="A0A1I6BKK7"/>
<dbReference type="Proteomes" id="UP000242815">
    <property type="component" value="Unassembled WGS sequence"/>
</dbReference>
<sequence>MQTLIYGSYILIWPILTLVMLGLIVSAVLRDTREARRNGNELV</sequence>
<protein>
    <submittedName>
        <fullName evidence="2">Uncharacterized protein</fullName>
    </submittedName>
</protein>
<evidence type="ECO:0000256" key="1">
    <source>
        <dbReference type="SAM" id="Phobius"/>
    </source>
</evidence>
<accession>A0A1I6BKK7</accession>
<evidence type="ECO:0000313" key="2">
    <source>
        <dbReference type="EMBL" id="SFQ81434.1"/>
    </source>
</evidence>
<dbReference type="InterPro" id="IPR049820">
    <property type="entry name" value="Trnsprt_adja_ssu-like"/>
</dbReference>
<reference evidence="2 3" key="1">
    <citation type="submission" date="2016-10" db="EMBL/GenBank/DDBJ databases">
        <authorList>
            <person name="de Groot N.N."/>
        </authorList>
    </citation>
    <scope>NUCLEOTIDE SEQUENCE [LARGE SCALE GENOMIC DNA]</scope>
    <source>
        <strain evidence="2 3">JCM 18415</strain>
    </source>
</reference>
<keyword evidence="1" id="KW-0812">Transmembrane</keyword>
<name>A0A1I6BKK7_9GAMM</name>
<keyword evidence="1" id="KW-1133">Transmembrane helix</keyword>
<feature type="transmembrane region" description="Helical" evidence="1">
    <location>
        <begin position="6"/>
        <end position="29"/>
    </location>
</feature>
<evidence type="ECO:0000313" key="3">
    <source>
        <dbReference type="Proteomes" id="UP000242815"/>
    </source>
</evidence>
<dbReference type="NCBIfam" id="NF038354">
    <property type="entry name" value="trnsprt_adja_43"/>
    <property type="match status" value="1"/>
</dbReference>
<dbReference type="EMBL" id="FOYD01000004">
    <property type="protein sequence ID" value="SFQ81434.1"/>
    <property type="molecule type" value="Genomic_DNA"/>
</dbReference>
<organism evidence="2 3">
    <name type="scientific">Halopseudomonas formosensis</name>
    <dbReference type="NCBI Taxonomy" id="1002526"/>
    <lineage>
        <taxon>Bacteria</taxon>
        <taxon>Pseudomonadati</taxon>
        <taxon>Pseudomonadota</taxon>
        <taxon>Gammaproteobacteria</taxon>
        <taxon>Pseudomonadales</taxon>
        <taxon>Pseudomonadaceae</taxon>
        <taxon>Halopseudomonas</taxon>
    </lineage>
</organism>
<gene>
    <name evidence="2" type="ORF">SAMN05216578_104229</name>
</gene>
<keyword evidence="1" id="KW-0472">Membrane</keyword>